<dbReference type="RefSeq" id="WP_129425808.1">
    <property type="nucleotide sequence ID" value="NZ_SDPW01000001.1"/>
</dbReference>
<evidence type="ECO:0008006" key="3">
    <source>
        <dbReference type="Google" id="ProtNLM"/>
    </source>
</evidence>
<evidence type="ECO:0000313" key="2">
    <source>
        <dbReference type="Proteomes" id="UP000293345"/>
    </source>
</evidence>
<keyword evidence="2" id="KW-1185">Reference proteome</keyword>
<organism evidence="1 2">
    <name type="scientific">Senegalimassilia faecalis</name>
    <dbReference type="NCBI Taxonomy" id="2509433"/>
    <lineage>
        <taxon>Bacteria</taxon>
        <taxon>Bacillati</taxon>
        <taxon>Actinomycetota</taxon>
        <taxon>Coriobacteriia</taxon>
        <taxon>Coriobacteriales</taxon>
        <taxon>Coriobacteriaceae</taxon>
        <taxon>Senegalimassilia</taxon>
    </lineage>
</organism>
<sequence length="153" mass="17149">MAARIALDANILLVLAFGSVDAGLLGKRRRVREYCPDDYKTALDVVSGYQQIVVTPNVVTECSDLLSDDGDFREKQWLKAFLELDERACIEEYVPSKEAASLEQYRYLGVADCSLLSLVDEDTVLLTADSKLYLAAADLSPRCMNFNHMRNFL</sequence>
<dbReference type="OrthoDB" id="8115555at2"/>
<name>A0A4Q2K365_9ACTN</name>
<reference evidence="1 2" key="1">
    <citation type="submission" date="2019-01" db="EMBL/GenBank/DDBJ databases">
        <title>Senegalimassilia sp. nov. KGMB04484 isolated human feces.</title>
        <authorList>
            <person name="Han K.-I."/>
            <person name="Kim J.-S."/>
            <person name="Lee K.C."/>
            <person name="Suh M.K."/>
            <person name="Eom M.K."/>
            <person name="Lee J.H."/>
            <person name="Park S.-H."/>
            <person name="Kang S.W."/>
            <person name="Park J.-E."/>
            <person name="Oh B.S."/>
            <person name="Yu S.Y."/>
            <person name="Choi S.-H."/>
            <person name="Lee D.H."/>
            <person name="Yoon H."/>
            <person name="Kim B.-Y."/>
            <person name="Lee J.H."/>
            <person name="Lee J.-S."/>
        </authorList>
    </citation>
    <scope>NUCLEOTIDE SEQUENCE [LARGE SCALE GENOMIC DNA]</scope>
    <source>
        <strain evidence="1 2">KGMB04484</strain>
    </source>
</reference>
<dbReference type="AlphaFoldDB" id="A0A4Q2K365"/>
<proteinExistence type="predicted"/>
<dbReference type="EMBL" id="SDPW01000001">
    <property type="protein sequence ID" value="RXZ54938.1"/>
    <property type="molecule type" value="Genomic_DNA"/>
</dbReference>
<gene>
    <name evidence="1" type="ORF">ET524_10935</name>
</gene>
<evidence type="ECO:0000313" key="1">
    <source>
        <dbReference type="EMBL" id="RXZ54938.1"/>
    </source>
</evidence>
<accession>A0A4Q2K365</accession>
<comment type="caution">
    <text evidence="1">The sequence shown here is derived from an EMBL/GenBank/DDBJ whole genome shotgun (WGS) entry which is preliminary data.</text>
</comment>
<dbReference type="Proteomes" id="UP000293345">
    <property type="component" value="Unassembled WGS sequence"/>
</dbReference>
<protein>
    <recommendedName>
        <fullName evidence="3">PIN domain-containing protein</fullName>
    </recommendedName>
</protein>